<dbReference type="PROSITE" id="PS50222">
    <property type="entry name" value="EF_HAND_2"/>
    <property type="match status" value="3"/>
</dbReference>
<dbReference type="STRING" id="101127.A0A1X2GTR0"/>
<evidence type="ECO:0000256" key="1">
    <source>
        <dbReference type="ARBA" id="ARBA00022723"/>
    </source>
</evidence>
<keyword evidence="11" id="KW-1185">Reference proteome</keyword>
<dbReference type="Gene3D" id="3.30.60.90">
    <property type="match status" value="1"/>
</dbReference>
<dbReference type="SMART" id="SM00291">
    <property type="entry name" value="ZnF_ZZ"/>
    <property type="match status" value="1"/>
</dbReference>
<dbReference type="Gene3D" id="1.10.238.10">
    <property type="entry name" value="EF-hand"/>
    <property type="match status" value="2"/>
</dbReference>
<feature type="region of interest" description="Disordered" evidence="7">
    <location>
        <begin position="15"/>
        <end position="59"/>
    </location>
</feature>
<keyword evidence="3 6" id="KW-0863">Zinc-finger</keyword>
<evidence type="ECO:0000313" key="10">
    <source>
        <dbReference type="EMBL" id="ORX61380.1"/>
    </source>
</evidence>
<sequence length="551" mass="61588">MTDDENDNWLMAIDNTAYDSDDDQSEVSRSYSIVSLSDSSTSSIASDNGSRDSEAQFSSQTVYARAQRLLRHFKEWPDDQEPETKNLLQLLHAIAENQSRKEGFIHRGITCNKCNVSPIRGIRYKCANCVDFDLCDTCEALNEHIHTHTFLKIRIPIPPLANPRSAILPPFYPGKNDSLTLSASVLHDLETHSHFDQVELEALFAQYKALSVVETSQGGIPRKTFEQCLGPLGMEKNLITERIFQFFDRNRDGVITFPELVQGLSILSKGNLDEKIQYAFQGYDLDEDGYISREELYWMFKAYFYLSMELVRDVVSALEDDMMDNYDFPAGQPVSAAFNVPIPQSNVNQSASDATVSSDEDEPYHDDSQPISPLDGQPSYESASNEKSSTASSSAPASKYPEKQDYFSTVTAQEEASPASLTDPPSQPESQVAAALSTRYESPRSGALTHVDPPSPEPTVTYRASGTSPTVPVPLSSAASKRVKTMARQHWEEKFPIMETMAQDAIQEMVDKTFRNIDTKREGYISFDEFKQCVQADLSIVSWFEALGTVF</sequence>
<dbReference type="Pfam" id="PF13499">
    <property type="entry name" value="EF-hand_7"/>
    <property type="match status" value="1"/>
</dbReference>
<dbReference type="PANTHER" id="PTHR23056:SF110">
    <property type="entry name" value="CALMODULIN"/>
    <property type="match status" value="1"/>
</dbReference>
<dbReference type="GO" id="GO:0005509">
    <property type="term" value="F:calcium ion binding"/>
    <property type="evidence" value="ECO:0007669"/>
    <property type="project" value="InterPro"/>
</dbReference>
<dbReference type="PROSITE" id="PS01357">
    <property type="entry name" value="ZF_ZZ_1"/>
    <property type="match status" value="1"/>
</dbReference>
<keyword evidence="2" id="KW-0677">Repeat</keyword>
<evidence type="ECO:0000256" key="5">
    <source>
        <dbReference type="ARBA" id="ARBA00022837"/>
    </source>
</evidence>
<dbReference type="AlphaFoldDB" id="A0A1X2GTR0"/>
<keyword evidence="4" id="KW-0862">Zinc</keyword>
<dbReference type="CDD" id="cd00051">
    <property type="entry name" value="EFh"/>
    <property type="match status" value="1"/>
</dbReference>
<evidence type="ECO:0000256" key="3">
    <source>
        <dbReference type="ARBA" id="ARBA00022771"/>
    </source>
</evidence>
<dbReference type="CDD" id="cd02340">
    <property type="entry name" value="ZZ_NBR1_like"/>
    <property type="match status" value="1"/>
</dbReference>
<feature type="domain" description="EF-hand" evidence="9">
    <location>
        <begin position="271"/>
        <end position="306"/>
    </location>
</feature>
<feature type="compositionally biased region" description="Low complexity" evidence="7">
    <location>
        <begin position="27"/>
        <end position="48"/>
    </location>
</feature>
<evidence type="ECO:0000259" key="8">
    <source>
        <dbReference type="PROSITE" id="PS50135"/>
    </source>
</evidence>
<feature type="compositionally biased region" description="Low complexity" evidence="7">
    <location>
        <begin position="382"/>
        <end position="398"/>
    </location>
</feature>
<comment type="caution">
    <text evidence="10">The sequence shown here is derived from an EMBL/GenBank/DDBJ whole genome shotgun (WGS) entry which is preliminary data.</text>
</comment>
<keyword evidence="1" id="KW-0479">Metal-binding</keyword>
<evidence type="ECO:0000259" key="9">
    <source>
        <dbReference type="PROSITE" id="PS50222"/>
    </source>
</evidence>
<dbReference type="GO" id="GO:0019722">
    <property type="term" value="P:calcium-mediated signaling"/>
    <property type="evidence" value="ECO:0007669"/>
    <property type="project" value="InterPro"/>
</dbReference>
<dbReference type="InterPro" id="IPR011992">
    <property type="entry name" value="EF-hand-dom_pair"/>
</dbReference>
<dbReference type="GO" id="GO:0008270">
    <property type="term" value="F:zinc ion binding"/>
    <property type="evidence" value="ECO:0007669"/>
    <property type="project" value="UniProtKB-KW"/>
</dbReference>
<feature type="domain" description="EF-hand" evidence="9">
    <location>
        <begin position="235"/>
        <end position="270"/>
    </location>
</feature>
<feature type="compositionally biased region" description="Polar residues" evidence="7">
    <location>
        <begin position="344"/>
        <end position="357"/>
    </location>
</feature>
<feature type="region of interest" description="Disordered" evidence="7">
    <location>
        <begin position="344"/>
        <end position="475"/>
    </location>
</feature>
<dbReference type="Proteomes" id="UP000242146">
    <property type="component" value="Unassembled WGS sequence"/>
</dbReference>
<dbReference type="InterPro" id="IPR043145">
    <property type="entry name" value="Znf_ZZ_sf"/>
</dbReference>
<dbReference type="InterPro" id="IPR002048">
    <property type="entry name" value="EF_hand_dom"/>
</dbReference>
<evidence type="ECO:0000256" key="2">
    <source>
        <dbReference type="ARBA" id="ARBA00022737"/>
    </source>
</evidence>
<evidence type="ECO:0000256" key="4">
    <source>
        <dbReference type="ARBA" id="ARBA00022833"/>
    </source>
</evidence>
<dbReference type="SUPFAM" id="SSF57850">
    <property type="entry name" value="RING/U-box"/>
    <property type="match status" value="1"/>
</dbReference>
<dbReference type="SMART" id="SM00054">
    <property type="entry name" value="EFh"/>
    <property type="match status" value="3"/>
</dbReference>
<accession>A0A1X2GTR0</accession>
<evidence type="ECO:0000256" key="7">
    <source>
        <dbReference type="SAM" id="MobiDB-lite"/>
    </source>
</evidence>
<dbReference type="SUPFAM" id="SSF47473">
    <property type="entry name" value="EF-hand"/>
    <property type="match status" value="1"/>
</dbReference>
<evidence type="ECO:0000256" key="6">
    <source>
        <dbReference type="PROSITE-ProRule" id="PRU00228"/>
    </source>
</evidence>
<dbReference type="InterPro" id="IPR045198">
    <property type="entry name" value="CNBL1-10"/>
</dbReference>
<organism evidence="10 11">
    <name type="scientific">Hesseltinella vesiculosa</name>
    <dbReference type="NCBI Taxonomy" id="101127"/>
    <lineage>
        <taxon>Eukaryota</taxon>
        <taxon>Fungi</taxon>
        <taxon>Fungi incertae sedis</taxon>
        <taxon>Mucoromycota</taxon>
        <taxon>Mucoromycotina</taxon>
        <taxon>Mucoromycetes</taxon>
        <taxon>Mucorales</taxon>
        <taxon>Cunninghamellaceae</taxon>
        <taxon>Hesseltinella</taxon>
    </lineage>
</organism>
<dbReference type="InterPro" id="IPR018247">
    <property type="entry name" value="EF_Hand_1_Ca_BS"/>
</dbReference>
<feature type="compositionally biased region" description="Polar residues" evidence="7">
    <location>
        <begin position="406"/>
        <end position="430"/>
    </location>
</feature>
<dbReference type="PROSITE" id="PS50135">
    <property type="entry name" value="ZF_ZZ_2"/>
    <property type="match status" value="1"/>
</dbReference>
<dbReference type="GO" id="GO:0019900">
    <property type="term" value="F:kinase binding"/>
    <property type="evidence" value="ECO:0007669"/>
    <property type="project" value="InterPro"/>
</dbReference>
<dbReference type="PANTHER" id="PTHR23056">
    <property type="entry name" value="CALCINEURIN B"/>
    <property type="match status" value="1"/>
</dbReference>
<gene>
    <name evidence="10" type="ORF">DM01DRAFT_1380298</name>
</gene>
<reference evidence="10 11" key="1">
    <citation type="submission" date="2016-07" db="EMBL/GenBank/DDBJ databases">
        <title>Pervasive Adenine N6-methylation of Active Genes in Fungi.</title>
        <authorList>
            <consortium name="DOE Joint Genome Institute"/>
            <person name="Mondo S.J."/>
            <person name="Dannebaum R.O."/>
            <person name="Kuo R.C."/>
            <person name="Labutti K."/>
            <person name="Haridas S."/>
            <person name="Kuo A."/>
            <person name="Salamov A."/>
            <person name="Ahrendt S.R."/>
            <person name="Lipzen A."/>
            <person name="Sullivan W."/>
            <person name="Andreopoulos W.B."/>
            <person name="Clum A."/>
            <person name="Lindquist E."/>
            <person name="Daum C."/>
            <person name="Ramamoorthy G.K."/>
            <person name="Gryganskyi A."/>
            <person name="Culley D."/>
            <person name="Magnuson J.K."/>
            <person name="James T.Y."/>
            <person name="O'Malley M.A."/>
            <person name="Stajich J.E."/>
            <person name="Spatafora J.W."/>
            <person name="Visel A."/>
            <person name="Grigoriev I.V."/>
        </authorList>
    </citation>
    <scope>NUCLEOTIDE SEQUENCE [LARGE SCALE GENOMIC DNA]</scope>
    <source>
        <strain evidence="10 11">NRRL 3301</strain>
    </source>
</reference>
<dbReference type="InterPro" id="IPR000433">
    <property type="entry name" value="Znf_ZZ"/>
</dbReference>
<dbReference type="Pfam" id="PF00569">
    <property type="entry name" value="ZZ"/>
    <property type="match status" value="1"/>
</dbReference>
<feature type="domain" description="EF-hand" evidence="9">
    <location>
        <begin position="505"/>
        <end position="540"/>
    </location>
</feature>
<evidence type="ECO:0000313" key="11">
    <source>
        <dbReference type="Proteomes" id="UP000242146"/>
    </source>
</evidence>
<dbReference type="PRINTS" id="PR00450">
    <property type="entry name" value="RECOVERIN"/>
</dbReference>
<dbReference type="EMBL" id="MCGT01000003">
    <property type="protein sequence ID" value="ORX61380.1"/>
    <property type="molecule type" value="Genomic_DNA"/>
</dbReference>
<dbReference type="Pfam" id="PF13833">
    <property type="entry name" value="EF-hand_8"/>
    <property type="match status" value="1"/>
</dbReference>
<dbReference type="PROSITE" id="PS00018">
    <property type="entry name" value="EF_HAND_1"/>
    <property type="match status" value="2"/>
</dbReference>
<keyword evidence="5" id="KW-0106">Calcium</keyword>
<proteinExistence type="predicted"/>
<feature type="domain" description="ZZ-type" evidence="8">
    <location>
        <begin position="106"/>
        <end position="158"/>
    </location>
</feature>
<dbReference type="OrthoDB" id="2122982at2759"/>
<protein>
    <submittedName>
        <fullName evidence="10">EF-hand</fullName>
    </submittedName>
</protein>
<name>A0A1X2GTR0_9FUNG</name>